<dbReference type="SUPFAM" id="SSF55073">
    <property type="entry name" value="Nucleotide cyclase"/>
    <property type="match status" value="1"/>
</dbReference>
<dbReference type="EMBL" id="BJUY01000015">
    <property type="protein sequence ID" value="GEK91634.1"/>
    <property type="molecule type" value="Genomic_DNA"/>
</dbReference>
<dbReference type="FunFam" id="3.30.70.270:FF:000001">
    <property type="entry name" value="Diguanylate cyclase domain protein"/>
    <property type="match status" value="1"/>
</dbReference>
<dbReference type="InterPro" id="IPR043128">
    <property type="entry name" value="Rev_trsase/Diguanyl_cyclase"/>
</dbReference>
<dbReference type="Proteomes" id="UP000321662">
    <property type="component" value="Unassembled WGS sequence"/>
</dbReference>
<dbReference type="OrthoDB" id="9759607at2"/>
<organism evidence="3 4">
    <name type="scientific">Alkalibacterium kapii</name>
    <dbReference type="NCBI Taxonomy" id="426704"/>
    <lineage>
        <taxon>Bacteria</taxon>
        <taxon>Bacillati</taxon>
        <taxon>Bacillota</taxon>
        <taxon>Bacilli</taxon>
        <taxon>Lactobacillales</taxon>
        <taxon>Carnobacteriaceae</taxon>
        <taxon>Alkalibacterium</taxon>
    </lineage>
</organism>
<dbReference type="CDD" id="cd01949">
    <property type="entry name" value="GGDEF"/>
    <property type="match status" value="1"/>
</dbReference>
<reference evidence="3 4" key="1">
    <citation type="submission" date="2019-07" db="EMBL/GenBank/DDBJ databases">
        <title>Whole genome shotgun sequence of Alkalibacterium kapii NBRC 103247.</title>
        <authorList>
            <person name="Hosoyama A."/>
            <person name="Uohara A."/>
            <person name="Ohji S."/>
            <person name="Ichikawa N."/>
        </authorList>
    </citation>
    <scope>NUCLEOTIDE SEQUENCE [LARGE SCALE GENOMIC DNA]</scope>
    <source>
        <strain evidence="3 4">NBRC 103247</strain>
    </source>
</reference>
<feature type="transmembrane region" description="Helical" evidence="1">
    <location>
        <begin position="148"/>
        <end position="169"/>
    </location>
</feature>
<dbReference type="GO" id="GO:0052621">
    <property type="term" value="F:diguanylate cyclase activity"/>
    <property type="evidence" value="ECO:0007669"/>
    <property type="project" value="TreeGrafter"/>
</dbReference>
<accession>A0A511ATX3</accession>
<feature type="transmembrane region" description="Helical" evidence="1">
    <location>
        <begin position="175"/>
        <end position="196"/>
    </location>
</feature>
<dbReference type="GO" id="GO:0005886">
    <property type="term" value="C:plasma membrane"/>
    <property type="evidence" value="ECO:0007669"/>
    <property type="project" value="TreeGrafter"/>
</dbReference>
<feature type="transmembrane region" description="Helical" evidence="1">
    <location>
        <begin position="110"/>
        <end position="133"/>
    </location>
</feature>
<gene>
    <name evidence="3" type="ORF">AKA01nite_12560</name>
</gene>
<feature type="domain" description="GGDEF" evidence="2">
    <location>
        <begin position="240"/>
        <end position="371"/>
    </location>
</feature>
<feature type="transmembrane region" description="Helical" evidence="1">
    <location>
        <begin position="18"/>
        <end position="35"/>
    </location>
</feature>
<keyword evidence="4" id="KW-1185">Reference proteome</keyword>
<feature type="transmembrane region" description="Helical" evidence="1">
    <location>
        <begin position="81"/>
        <end position="104"/>
    </location>
</feature>
<dbReference type="SMART" id="SM00267">
    <property type="entry name" value="GGDEF"/>
    <property type="match status" value="1"/>
</dbReference>
<dbReference type="GO" id="GO:0043709">
    <property type="term" value="P:cell adhesion involved in single-species biofilm formation"/>
    <property type="evidence" value="ECO:0007669"/>
    <property type="project" value="TreeGrafter"/>
</dbReference>
<keyword evidence="1" id="KW-1133">Transmembrane helix</keyword>
<dbReference type="InterPro" id="IPR000160">
    <property type="entry name" value="GGDEF_dom"/>
</dbReference>
<sequence length="371" mass="42541">MNSNLELMREGDEMLPDLFVNFSIVISLIFIYMQFRWKSHKQMFLPGLSTLIDGLCGGILGYLLMYFSIHITEETIIDFRFVPVMLLVLFVSKRSALISGFIIVLSRFQIGLGLSAVYAGYMMDIFLIGYYVLDHVLKKEERMLRKGLYFTLYSNIIATYFLIIIVQKINLLPIILLYWVASTLTGMSAVYLVNYIRNSEYLFRKYQIESSTDFLTGLSNVRRFTDYWNEVSQKSEREQHPCAIIMLDIDRFKLTNDTYGHAAGDYVLVELGRILEETIKDKGVAFRKGGEEFAIVLPESTKKEAVWLAERLRTKIAQHNFVTSELIQIPITVSAGVAVYPDTVDQLSSMIEMADALLYKSKNSGRNRISA</sequence>
<proteinExistence type="predicted"/>
<evidence type="ECO:0000313" key="4">
    <source>
        <dbReference type="Proteomes" id="UP000321662"/>
    </source>
</evidence>
<dbReference type="Pfam" id="PF00990">
    <property type="entry name" value="GGDEF"/>
    <property type="match status" value="1"/>
</dbReference>
<evidence type="ECO:0000313" key="3">
    <source>
        <dbReference type="EMBL" id="GEK91634.1"/>
    </source>
</evidence>
<dbReference type="GO" id="GO:1902201">
    <property type="term" value="P:negative regulation of bacterial-type flagellum-dependent cell motility"/>
    <property type="evidence" value="ECO:0007669"/>
    <property type="project" value="TreeGrafter"/>
</dbReference>
<dbReference type="InterPro" id="IPR050469">
    <property type="entry name" value="Diguanylate_Cyclase"/>
</dbReference>
<protein>
    <submittedName>
        <fullName evidence="3">GGDEF domain-containing protein</fullName>
    </submittedName>
</protein>
<dbReference type="PANTHER" id="PTHR45138">
    <property type="entry name" value="REGULATORY COMPONENTS OF SENSORY TRANSDUCTION SYSTEM"/>
    <property type="match status" value="1"/>
</dbReference>
<name>A0A511ATX3_9LACT</name>
<keyword evidence="1" id="KW-0472">Membrane</keyword>
<dbReference type="Gene3D" id="3.30.70.270">
    <property type="match status" value="1"/>
</dbReference>
<dbReference type="NCBIfam" id="TIGR00254">
    <property type="entry name" value="GGDEF"/>
    <property type="match status" value="1"/>
</dbReference>
<dbReference type="PROSITE" id="PS50887">
    <property type="entry name" value="GGDEF"/>
    <property type="match status" value="1"/>
</dbReference>
<feature type="transmembrane region" description="Helical" evidence="1">
    <location>
        <begin position="47"/>
        <end position="69"/>
    </location>
</feature>
<dbReference type="InterPro" id="IPR029787">
    <property type="entry name" value="Nucleotide_cyclase"/>
</dbReference>
<dbReference type="AlphaFoldDB" id="A0A511ATX3"/>
<dbReference type="PANTHER" id="PTHR45138:SF9">
    <property type="entry name" value="DIGUANYLATE CYCLASE DGCM-RELATED"/>
    <property type="match status" value="1"/>
</dbReference>
<comment type="caution">
    <text evidence="3">The sequence shown here is derived from an EMBL/GenBank/DDBJ whole genome shotgun (WGS) entry which is preliminary data.</text>
</comment>
<keyword evidence="1" id="KW-0812">Transmembrane</keyword>
<evidence type="ECO:0000259" key="2">
    <source>
        <dbReference type="PROSITE" id="PS50887"/>
    </source>
</evidence>
<evidence type="ECO:0000256" key="1">
    <source>
        <dbReference type="SAM" id="Phobius"/>
    </source>
</evidence>